<dbReference type="Proteomes" id="UP000184452">
    <property type="component" value="Unassembled WGS sequence"/>
</dbReference>
<organism evidence="1 2">
    <name type="scientific">Nocardiopsis flavescens</name>
    <dbReference type="NCBI Taxonomy" id="758803"/>
    <lineage>
        <taxon>Bacteria</taxon>
        <taxon>Bacillati</taxon>
        <taxon>Actinomycetota</taxon>
        <taxon>Actinomycetes</taxon>
        <taxon>Streptosporangiales</taxon>
        <taxon>Nocardiopsidaceae</taxon>
        <taxon>Nocardiopsis</taxon>
    </lineage>
</organism>
<keyword evidence="2" id="KW-1185">Reference proteome</keyword>
<accession>A0A1M6WLL5</accession>
<dbReference type="RefSeq" id="WP_178378707.1">
    <property type="nucleotide sequence ID" value="NZ_FQZK01000046.1"/>
</dbReference>
<proteinExistence type="predicted"/>
<dbReference type="AlphaFoldDB" id="A0A1M6WLL5"/>
<evidence type="ECO:0000313" key="2">
    <source>
        <dbReference type="Proteomes" id="UP000184452"/>
    </source>
</evidence>
<name>A0A1M6WLL5_9ACTN</name>
<dbReference type="EMBL" id="FQZK01000046">
    <property type="protein sequence ID" value="SHK94571.1"/>
    <property type="molecule type" value="Genomic_DNA"/>
</dbReference>
<evidence type="ECO:0000313" key="1">
    <source>
        <dbReference type="EMBL" id="SHK94571.1"/>
    </source>
</evidence>
<sequence length="55" mass="6290">MEHSEFGEYEFVSDDQAADDDRWLASLPAGKRALAEMMIARMCEAETDSTHRPDR</sequence>
<reference evidence="1 2" key="1">
    <citation type="submission" date="2016-11" db="EMBL/GenBank/DDBJ databases">
        <authorList>
            <person name="Jaros S."/>
            <person name="Januszkiewicz K."/>
            <person name="Wedrychowicz H."/>
        </authorList>
    </citation>
    <scope>NUCLEOTIDE SEQUENCE [LARGE SCALE GENOMIC DNA]</scope>
    <source>
        <strain evidence="1 2">CGMCC 4.5723</strain>
    </source>
</reference>
<protein>
    <submittedName>
        <fullName evidence="1">Uncharacterized protein</fullName>
    </submittedName>
</protein>
<gene>
    <name evidence="1" type="ORF">SAMN05421803_14610</name>
</gene>